<sequence>MSVPGMLTGGNSAFAGIDKSWLILTKCLPYDLDLGNVDGYGVWGGSMGVGGVDYRRIAFAPGGITFDSPCSQGTLWPNRDQNGSPMTLGLLSMGLSTEATGWMDGWMESVGEPDKTLLANLASSHSASLFDIIKTPRSRGRDSRMNMKAVCVKFCWQAASSSSPAYTHTSLSFHHKREPAFHLSWWFRNDVHSPPSPPPPRNWVSV</sequence>
<accession>A0ABR0GS03</accession>
<dbReference type="GeneID" id="87904500"/>
<proteinExistence type="predicted"/>
<dbReference type="EMBL" id="JAFFHA010000002">
    <property type="protein sequence ID" value="KAK4658469.1"/>
    <property type="molecule type" value="Genomic_DNA"/>
</dbReference>
<dbReference type="Proteomes" id="UP001323405">
    <property type="component" value="Unassembled WGS sequence"/>
</dbReference>
<name>A0ABR0GS03_9PEZI</name>
<protein>
    <submittedName>
        <fullName evidence="1">Uncharacterized protein</fullName>
    </submittedName>
</protein>
<dbReference type="RefSeq" id="XP_062747441.1">
    <property type="nucleotide sequence ID" value="XM_062884593.1"/>
</dbReference>
<keyword evidence="2" id="KW-1185">Reference proteome</keyword>
<reference evidence="1 2" key="1">
    <citation type="journal article" date="2023" name="bioRxiv">
        <title>High-quality genome assemblies of four members of thePodospora anserinaspecies complex.</title>
        <authorList>
            <person name="Ament-Velasquez S.L."/>
            <person name="Vogan A.A."/>
            <person name="Wallerman O."/>
            <person name="Hartmann F."/>
            <person name="Gautier V."/>
            <person name="Silar P."/>
            <person name="Giraud T."/>
            <person name="Johannesson H."/>
        </authorList>
    </citation>
    <scope>NUCLEOTIDE SEQUENCE [LARGE SCALE GENOMIC DNA]</scope>
    <source>
        <strain evidence="1 2">CBS 415.72m</strain>
    </source>
</reference>
<evidence type="ECO:0000313" key="2">
    <source>
        <dbReference type="Proteomes" id="UP001323405"/>
    </source>
</evidence>
<organism evidence="1 2">
    <name type="scientific">Podospora pseudocomata</name>
    <dbReference type="NCBI Taxonomy" id="2093779"/>
    <lineage>
        <taxon>Eukaryota</taxon>
        <taxon>Fungi</taxon>
        <taxon>Dikarya</taxon>
        <taxon>Ascomycota</taxon>
        <taxon>Pezizomycotina</taxon>
        <taxon>Sordariomycetes</taxon>
        <taxon>Sordariomycetidae</taxon>
        <taxon>Sordariales</taxon>
        <taxon>Podosporaceae</taxon>
        <taxon>Podospora</taxon>
    </lineage>
</organism>
<comment type="caution">
    <text evidence="1">The sequence shown here is derived from an EMBL/GenBank/DDBJ whole genome shotgun (WGS) entry which is preliminary data.</text>
</comment>
<gene>
    <name evidence="1" type="ORF">QC762_102085</name>
</gene>
<evidence type="ECO:0000313" key="1">
    <source>
        <dbReference type="EMBL" id="KAK4658469.1"/>
    </source>
</evidence>